<proteinExistence type="predicted"/>
<gene>
    <name evidence="2" type="ORF">B808_1049</name>
</gene>
<keyword evidence="3" id="KW-1185">Reference proteome</keyword>
<feature type="coiled-coil region" evidence="1">
    <location>
        <begin position="5"/>
        <end position="39"/>
    </location>
</feature>
<dbReference type="PATRIC" id="fig|1221538.3.peg.1055"/>
<evidence type="ECO:0000313" key="2">
    <source>
        <dbReference type="EMBL" id="ETO40060.1"/>
    </source>
</evidence>
<dbReference type="RefSeq" id="WP_009166280.1">
    <property type="nucleotide sequence ID" value="NZ_ALXG01000043.1"/>
</dbReference>
<feature type="coiled-coil region" evidence="1">
    <location>
        <begin position="91"/>
        <end position="118"/>
    </location>
</feature>
<protein>
    <submittedName>
        <fullName evidence="2">Uncharacterized protein</fullName>
    </submittedName>
</protein>
<comment type="caution">
    <text evidence="2">The sequence shown here is derived from an EMBL/GenBank/DDBJ whole genome shotgun (WGS) entry which is preliminary data.</text>
</comment>
<accession>W9EGE7</accession>
<name>W9EGE7_9LACO</name>
<dbReference type="AlphaFoldDB" id="W9EGE7"/>
<reference evidence="2 3" key="1">
    <citation type="submission" date="2012-08" db="EMBL/GenBank/DDBJ databases">
        <title>Genome sequencing of Lactobacillus florum 8D.</title>
        <authorList>
            <person name="Kim E.B."/>
            <person name="Marco M.L."/>
        </authorList>
    </citation>
    <scope>NUCLEOTIDE SEQUENCE [LARGE SCALE GENOMIC DNA]</scope>
    <source>
        <strain evidence="2 3">8D</strain>
    </source>
</reference>
<evidence type="ECO:0000313" key="3">
    <source>
        <dbReference type="Proteomes" id="UP000019474"/>
    </source>
</evidence>
<dbReference type="EMBL" id="ALXG01000043">
    <property type="protein sequence ID" value="ETO40060.1"/>
    <property type="molecule type" value="Genomic_DNA"/>
</dbReference>
<dbReference type="Proteomes" id="UP000019474">
    <property type="component" value="Unassembled WGS sequence"/>
</dbReference>
<keyword evidence="1" id="KW-0175">Coiled coil</keyword>
<organism evidence="2 3">
    <name type="scientific">Fructilactobacillus florum 8D</name>
    <dbReference type="NCBI Taxonomy" id="1221538"/>
    <lineage>
        <taxon>Bacteria</taxon>
        <taxon>Bacillati</taxon>
        <taxon>Bacillota</taxon>
        <taxon>Bacilli</taxon>
        <taxon>Lactobacillales</taxon>
        <taxon>Lactobacillaceae</taxon>
        <taxon>Fructilactobacillus</taxon>
    </lineage>
</organism>
<evidence type="ECO:0000256" key="1">
    <source>
        <dbReference type="SAM" id="Coils"/>
    </source>
</evidence>
<sequence length="119" mass="14496">MSLDSRQKAKKIDQLETKLDNLKREYHEKQDEIFNVYRQGNRYLNQQHDVYYNVLIALDIHEEIKIKTGYLFEEFGDGLMRHRKKAETQLYDEFQVKQKDLNKQLDEIESKTNDKRKEN</sequence>